<organism evidence="5 6">
    <name type="scientific">Petrolisthes manimaculis</name>
    <dbReference type="NCBI Taxonomy" id="1843537"/>
    <lineage>
        <taxon>Eukaryota</taxon>
        <taxon>Metazoa</taxon>
        <taxon>Ecdysozoa</taxon>
        <taxon>Arthropoda</taxon>
        <taxon>Crustacea</taxon>
        <taxon>Multicrustacea</taxon>
        <taxon>Malacostraca</taxon>
        <taxon>Eumalacostraca</taxon>
        <taxon>Eucarida</taxon>
        <taxon>Decapoda</taxon>
        <taxon>Pleocyemata</taxon>
        <taxon>Anomura</taxon>
        <taxon>Galatheoidea</taxon>
        <taxon>Porcellanidae</taxon>
        <taxon>Petrolisthes</taxon>
    </lineage>
</organism>
<dbReference type="PANTHER" id="PTHR24198:SF169">
    <property type="entry name" value="NON-SPECIFIC SERINE_THREONINE PROTEIN KINASE"/>
    <property type="match status" value="1"/>
</dbReference>
<feature type="compositionally biased region" description="Basic and acidic residues" evidence="4">
    <location>
        <begin position="13"/>
        <end position="30"/>
    </location>
</feature>
<dbReference type="Gene3D" id="1.25.40.20">
    <property type="entry name" value="Ankyrin repeat-containing domain"/>
    <property type="match status" value="1"/>
</dbReference>
<accession>A0AAE1NE52</accession>
<evidence type="ECO:0000313" key="6">
    <source>
        <dbReference type="Proteomes" id="UP001292094"/>
    </source>
</evidence>
<gene>
    <name evidence="5" type="ORF">Pmani_039211</name>
</gene>
<dbReference type="Pfam" id="PF12796">
    <property type="entry name" value="Ank_2"/>
    <property type="match status" value="1"/>
</dbReference>
<sequence length="189" mass="20523">MIGVNGGVGVSCDQKEEEKEEKKEEEKEKEKEEEEEEEEDEGQHSAPSALLASLRGVMLAMAALWDNAELLEDLLNGDQLSHLDCRDAWGRTPLHAAATTEASRCLRILLQAGADVNLASGPRAEGRTCLHIASEHGAVENIRLLLDHGADLLAKDANGLTALDLAEQGDHTNCMTILKNAAGMWCWLN</sequence>
<feature type="compositionally biased region" description="Acidic residues" evidence="4">
    <location>
        <begin position="31"/>
        <end position="41"/>
    </location>
</feature>
<dbReference type="EMBL" id="JAWZYT010006683">
    <property type="protein sequence ID" value="KAK4287727.1"/>
    <property type="molecule type" value="Genomic_DNA"/>
</dbReference>
<dbReference type="PROSITE" id="PS50088">
    <property type="entry name" value="ANK_REPEAT"/>
    <property type="match status" value="2"/>
</dbReference>
<dbReference type="InterPro" id="IPR036770">
    <property type="entry name" value="Ankyrin_rpt-contain_sf"/>
</dbReference>
<evidence type="ECO:0000256" key="2">
    <source>
        <dbReference type="ARBA" id="ARBA00023043"/>
    </source>
</evidence>
<feature type="region of interest" description="Disordered" evidence="4">
    <location>
        <begin position="1"/>
        <end position="47"/>
    </location>
</feature>
<dbReference type="PROSITE" id="PS50297">
    <property type="entry name" value="ANK_REP_REGION"/>
    <property type="match status" value="2"/>
</dbReference>
<feature type="repeat" description="ANK" evidence="3">
    <location>
        <begin position="89"/>
        <end position="121"/>
    </location>
</feature>
<evidence type="ECO:0000256" key="1">
    <source>
        <dbReference type="ARBA" id="ARBA00022737"/>
    </source>
</evidence>
<evidence type="ECO:0000256" key="3">
    <source>
        <dbReference type="PROSITE-ProRule" id="PRU00023"/>
    </source>
</evidence>
<name>A0AAE1NE52_9EUCA</name>
<evidence type="ECO:0000313" key="5">
    <source>
        <dbReference type="EMBL" id="KAK4287727.1"/>
    </source>
</evidence>
<dbReference type="Proteomes" id="UP001292094">
    <property type="component" value="Unassembled WGS sequence"/>
</dbReference>
<proteinExistence type="predicted"/>
<keyword evidence="6" id="KW-1185">Reference proteome</keyword>
<dbReference type="SMART" id="SM00248">
    <property type="entry name" value="ANK"/>
    <property type="match status" value="2"/>
</dbReference>
<feature type="repeat" description="ANK" evidence="3">
    <location>
        <begin position="125"/>
        <end position="157"/>
    </location>
</feature>
<dbReference type="AlphaFoldDB" id="A0AAE1NE52"/>
<protein>
    <submittedName>
        <fullName evidence="5">Uncharacterized protein</fullName>
    </submittedName>
</protein>
<comment type="caution">
    <text evidence="5">The sequence shown here is derived from an EMBL/GenBank/DDBJ whole genome shotgun (WGS) entry which is preliminary data.</text>
</comment>
<keyword evidence="2 3" id="KW-0040">ANK repeat</keyword>
<dbReference type="SUPFAM" id="SSF48403">
    <property type="entry name" value="Ankyrin repeat"/>
    <property type="match status" value="1"/>
</dbReference>
<reference evidence="5" key="1">
    <citation type="submission" date="2023-11" db="EMBL/GenBank/DDBJ databases">
        <title>Genome assemblies of two species of porcelain crab, Petrolisthes cinctipes and Petrolisthes manimaculis (Anomura: Porcellanidae).</title>
        <authorList>
            <person name="Angst P."/>
        </authorList>
    </citation>
    <scope>NUCLEOTIDE SEQUENCE</scope>
    <source>
        <strain evidence="5">PB745_02</strain>
        <tissue evidence="5">Gill</tissue>
    </source>
</reference>
<dbReference type="InterPro" id="IPR002110">
    <property type="entry name" value="Ankyrin_rpt"/>
</dbReference>
<keyword evidence="1" id="KW-0677">Repeat</keyword>
<evidence type="ECO:0000256" key="4">
    <source>
        <dbReference type="SAM" id="MobiDB-lite"/>
    </source>
</evidence>
<dbReference type="PANTHER" id="PTHR24198">
    <property type="entry name" value="ANKYRIN REPEAT AND PROTEIN KINASE DOMAIN-CONTAINING PROTEIN"/>
    <property type="match status" value="1"/>
</dbReference>